<keyword evidence="1" id="KW-0560">Oxidoreductase</keyword>
<dbReference type="AlphaFoldDB" id="A0A1X1P4D6"/>
<protein>
    <submittedName>
        <fullName evidence="3">Proline dehydrogenase family protein</fullName>
    </submittedName>
</protein>
<feature type="domain" description="Proline dehydrogenase" evidence="2">
    <location>
        <begin position="57"/>
        <end position="284"/>
    </location>
</feature>
<organism evidence="3 4">
    <name type="scientific">Pseudomonas mosselii</name>
    <dbReference type="NCBI Taxonomy" id="78327"/>
    <lineage>
        <taxon>Bacteria</taxon>
        <taxon>Pseudomonadati</taxon>
        <taxon>Pseudomonadota</taxon>
        <taxon>Gammaproteobacteria</taxon>
        <taxon>Pseudomonadales</taxon>
        <taxon>Pseudomonadaceae</taxon>
        <taxon>Pseudomonas</taxon>
    </lineage>
</organism>
<dbReference type="InterPro" id="IPR029041">
    <property type="entry name" value="FAD-linked_oxidoreductase-like"/>
</dbReference>
<evidence type="ECO:0000259" key="2">
    <source>
        <dbReference type="Pfam" id="PF01619"/>
    </source>
</evidence>
<dbReference type="SUPFAM" id="SSF51730">
    <property type="entry name" value="FAD-linked oxidoreductase"/>
    <property type="match status" value="1"/>
</dbReference>
<dbReference type="Proteomes" id="UP000541770">
    <property type="component" value="Unassembled WGS sequence"/>
</dbReference>
<dbReference type="GeneID" id="58770936"/>
<name>A0A1X1P4D6_9PSED</name>
<proteinExistence type="predicted"/>
<dbReference type="EMBL" id="JACGDE010000014">
    <property type="protein sequence ID" value="MBA6067027.1"/>
    <property type="molecule type" value="Genomic_DNA"/>
</dbReference>
<gene>
    <name evidence="3" type="ORF">H4C75_20000</name>
</gene>
<sequence length="320" mass="35153">MVSQETCTLAAAALKKLAMNKACREAFNEDSLFFKLFEPAAKRYFLGADREELLPKLQLLAGKGYALSAEYVGEENADPVVVQRFVDEYLASIKPFVGAGLRPQLSFDLSAVGLALSQDTAYRNAATIISAAAEHDIPVMISMEHASSVDRILEVYGELAPEYANVGVTLQAYLHRTLDDLPKVLGHRRKIRLVKGVYNEPQEVALPRGEALDQRYLDMLRLILDAGVPVSCATQDPTMIARILAEPRGSASLELEMLHGVQPALMRQAKEAGLPCRIYAVYGGSWYLHFLHRLAESPQEILGALADFSEPSRVVFGAGY</sequence>
<dbReference type="Gene3D" id="3.20.20.220">
    <property type="match status" value="1"/>
</dbReference>
<accession>A0A1X1P4D6</accession>
<evidence type="ECO:0000313" key="3">
    <source>
        <dbReference type="EMBL" id="MBA6067027.1"/>
    </source>
</evidence>
<evidence type="ECO:0000256" key="1">
    <source>
        <dbReference type="ARBA" id="ARBA00023002"/>
    </source>
</evidence>
<dbReference type="Pfam" id="PF01619">
    <property type="entry name" value="Pro_dh"/>
    <property type="match status" value="1"/>
</dbReference>
<dbReference type="RefSeq" id="WP_084940902.1">
    <property type="nucleotide sequence ID" value="NZ_CP023299.1"/>
</dbReference>
<comment type="caution">
    <text evidence="3">The sequence shown here is derived from an EMBL/GenBank/DDBJ whole genome shotgun (WGS) entry which is preliminary data.</text>
</comment>
<reference evidence="3 4" key="1">
    <citation type="submission" date="2020-07" db="EMBL/GenBank/DDBJ databases">
        <title>Diversity of carbapenemase encoding genes among Pseudomonas putida group clinical isolates in a tertiary Brazilian hospital.</title>
        <authorList>
            <person name="Alberto-Lei F."/>
            <person name="Nodari C.S."/>
            <person name="Streling A.P."/>
            <person name="Paulino J.T."/>
            <person name="Bessa-Neto F.O."/>
            <person name="Cayo R."/>
            <person name="Gales A.C."/>
        </authorList>
    </citation>
    <scope>NUCLEOTIDE SEQUENCE [LARGE SCALE GENOMIC DNA]</scope>
    <source>
        <strain evidence="3 4">14802</strain>
    </source>
</reference>
<evidence type="ECO:0000313" key="4">
    <source>
        <dbReference type="Proteomes" id="UP000541770"/>
    </source>
</evidence>
<dbReference type="KEGG" id="pmol:CLJ08_13035"/>
<dbReference type="GO" id="GO:0004657">
    <property type="term" value="F:proline dehydrogenase activity"/>
    <property type="evidence" value="ECO:0007669"/>
    <property type="project" value="UniProtKB-ARBA"/>
</dbReference>
<dbReference type="InterPro" id="IPR002872">
    <property type="entry name" value="Proline_DH_dom"/>
</dbReference>
<dbReference type="GO" id="GO:0006562">
    <property type="term" value="P:L-proline catabolic process"/>
    <property type="evidence" value="ECO:0007669"/>
    <property type="project" value="UniProtKB-ARBA"/>
</dbReference>